<evidence type="ECO:0000256" key="1">
    <source>
        <dbReference type="ARBA" id="ARBA00022729"/>
    </source>
</evidence>
<dbReference type="STRING" id="1849968.A8C32_15440"/>
<gene>
    <name evidence="4" type="ORF">A8C32_15440</name>
</gene>
<name>A0A1E5T928_9FLAO</name>
<dbReference type="AlphaFoldDB" id="A0A1E5T928"/>
<dbReference type="EMBL" id="MDJD01000043">
    <property type="protein sequence ID" value="OEK07871.1"/>
    <property type="molecule type" value="Genomic_DNA"/>
</dbReference>
<feature type="chain" id="PRO_5009186157" description="DM13 domain-containing protein" evidence="2">
    <location>
        <begin position="22"/>
        <end position="247"/>
    </location>
</feature>
<dbReference type="InterPro" id="IPR026444">
    <property type="entry name" value="Secre_tail"/>
</dbReference>
<comment type="caution">
    <text evidence="4">The sequence shown here is derived from an EMBL/GenBank/DDBJ whole genome shotgun (WGS) entry which is preliminary data.</text>
</comment>
<evidence type="ECO:0000259" key="3">
    <source>
        <dbReference type="PROSITE" id="PS51549"/>
    </source>
</evidence>
<dbReference type="NCBIfam" id="TIGR04183">
    <property type="entry name" value="Por_Secre_tail"/>
    <property type="match status" value="1"/>
</dbReference>
<organism evidence="4 5">
    <name type="scientific">Flavivirga aquatica</name>
    <dbReference type="NCBI Taxonomy" id="1849968"/>
    <lineage>
        <taxon>Bacteria</taxon>
        <taxon>Pseudomonadati</taxon>
        <taxon>Bacteroidota</taxon>
        <taxon>Flavobacteriia</taxon>
        <taxon>Flavobacteriales</taxon>
        <taxon>Flavobacteriaceae</taxon>
        <taxon>Flavivirga</taxon>
    </lineage>
</organism>
<evidence type="ECO:0000313" key="4">
    <source>
        <dbReference type="EMBL" id="OEK07871.1"/>
    </source>
</evidence>
<keyword evidence="1 2" id="KW-0732">Signal</keyword>
<proteinExistence type="predicted"/>
<evidence type="ECO:0000313" key="5">
    <source>
        <dbReference type="Proteomes" id="UP000095713"/>
    </source>
</evidence>
<dbReference type="Pfam" id="PF18962">
    <property type="entry name" value="Por_Secre_tail"/>
    <property type="match status" value="1"/>
</dbReference>
<feature type="signal peptide" evidence="2">
    <location>
        <begin position="1"/>
        <end position="21"/>
    </location>
</feature>
<keyword evidence="5" id="KW-1185">Reference proteome</keyword>
<dbReference type="PROSITE" id="PS51549">
    <property type="entry name" value="DM13"/>
    <property type="match status" value="1"/>
</dbReference>
<dbReference type="Proteomes" id="UP000095713">
    <property type="component" value="Unassembled WGS sequence"/>
</dbReference>
<accession>A0A1E5T928</accession>
<reference evidence="4 5" key="1">
    <citation type="submission" date="2016-05" db="EMBL/GenBank/DDBJ databases">
        <title>Draft Genome Sequence of Algibacter sp. Strain SK-16 Isolated from the Surface Water of Aburatsubo Inlet.</title>
        <authorList>
            <person name="Wong S.-K."/>
            <person name="Yoshizawa S."/>
            <person name="Nakajima Y."/>
            <person name="Ogura Y."/>
            <person name="Tetsuya H."/>
            <person name="Hamasaki K."/>
        </authorList>
    </citation>
    <scope>NUCLEOTIDE SEQUENCE [LARGE SCALE GENOMIC DNA]</scope>
    <source>
        <strain evidence="4 5">SK-16</strain>
    </source>
</reference>
<dbReference type="InterPro" id="IPR019545">
    <property type="entry name" value="DM13_domain"/>
</dbReference>
<protein>
    <recommendedName>
        <fullName evidence="3">DM13 domain-containing protein</fullName>
    </recommendedName>
</protein>
<evidence type="ECO:0000256" key="2">
    <source>
        <dbReference type="SAM" id="SignalP"/>
    </source>
</evidence>
<sequence>MKMKKALLFLNFLLLIQYGFSQCTVPANSFGNNQNISSYNITGDVDITLENNNTIRLNLGANFKTASGPDIRAYLVKSKGMSDADLRSAQISTLEHIEFGLVGCTRCVPVIPQNGAKSFTVNISGGDKIEDYDRILFYCLQFNQFWDFGKFTPFNPSNCTLLNIESNTLSENITLYPNPTIDAFEVRNDTQAPLSINIYNILGNQVKSVEKTSLKKQSFSLSNLNSGVYLVEIKSANQSIIKKLIKR</sequence>
<feature type="domain" description="DM13" evidence="3">
    <location>
        <begin position="28"/>
        <end position="152"/>
    </location>
</feature>
<dbReference type="OrthoDB" id="6395291at2"/>